<protein>
    <recommendedName>
        <fullName evidence="3">ABC transporter domain-containing protein</fullName>
    </recommendedName>
</protein>
<feature type="domain" description="ABC transporter" evidence="3">
    <location>
        <begin position="1"/>
        <end position="221"/>
    </location>
</feature>
<dbReference type="Gene3D" id="3.40.50.300">
    <property type="entry name" value="P-loop containing nucleotide triphosphate hydrolases"/>
    <property type="match status" value="1"/>
</dbReference>
<name>A0A6B2LFP6_9EUKA</name>
<dbReference type="PANTHER" id="PTHR43158">
    <property type="entry name" value="SKFA PEPTIDE EXPORT ATP-BINDING PROTEIN SKFE"/>
    <property type="match status" value="1"/>
</dbReference>
<dbReference type="EMBL" id="GIBP01006708">
    <property type="protein sequence ID" value="NDV35677.1"/>
    <property type="molecule type" value="Transcribed_RNA"/>
</dbReference>
<dbReference type="AlphaFoldDB" id="A0A6B2LFP6"/>
<evidence type="ECO:0000256" key="1">
    <source>
        <dbReference type="ARBA" id="ARBA00022741"/>
    </source>
</evidence>
<keyword evidence="2" id="KW-0067">ATP-binding</keyword>
<dbReference type="PROSITE" id="PS50893">
    <property type="entry name" value="ABC_TRANSPORTER_2"/>
    <property type="match status" value="1"/>
</dbReference>
<dbReference type="InterPro" id="IPR027417">
    <property type="entry name" value="P-loop_NTPase"/>
</dbReference>
<dbReference type="InterPro" id="IPR003439">
    <property type="entry name" value="ABC_transporter-like_ATP-bd"/>
</dbReference>
<dbReference type="Pfam" id="PF00005">
    <property type="entry name" value="ABC_tran"/>
    <property type="match status" value="1"/>
</dbReference>
<accession>A0A6B2LFP6</accession>
<dbReference type="InterPro" id="IPR003593">
    <property type="entry name" value="AAA+_ATPase"/>
</dbReference>
<reference evidence="4" key="1">
    <citation type="journal article" date="2020" name="J. Eukaryot. Microbiol.">
        <title>De novo Sequencing, Assembly and Annotation of the Transcriptome for the Free-Living Testate Amoeba Arcella intermedia.</title>
        <authorList>
            <person name="Ribeiro G.M."/>
            <person name="Porfirio-Sousa A.L."/>
            <person name="Maurer-Alcala X.X."/>
            <person name="Katz L.A."/>
            <person name="Lahr D.J.G."/>
        </authorList>
    </citation>
    <scope>NUCLEOTIDE SEQUENCE</scope>
</reference>
<evidence type="ECO:0000256" key="2">
    <source>
        <dbReference type="ARBA" id="ARBA00022840"/>
    </source>
</evidence>
<dbReference type="SMART" id="SM00382">
    <property type="entry name" value="AAA"/>
    <property type="match status" value="1"/>
</dbReference>
<organism evidence="4">
    <name type="scientific">Arcella intermedia</name>
    <dbReference type="NCBI Taxonomy" id="1963864"/>
    <lineage>
        <taxon>Eukaryota</taxon>
        <taxon>Amoebozoa</taxon>
        <taxon>Tubulinea</taxon>
        <taxon>Elardia</taxon>
        <taxon>Arcellinida</taxon>
        <taxon>Sphaerothecina</taxon>
        <taxon>Arcellidae</taxon>
        <taxon>Arcella</taxon>
    </lineage>
</organism>
<keyword evidence="1" id="KW-0547">Nucleotide-binding</keyword>
<dbReference type="GO" id="GO:0005524">
    <property type="term" value="F:ATP binding"/>
    <property type="evidence" value="ECO:0007669"/>
    <property type="project" value="UniProtKB-KW"/>
</dbReference>
<dbReference type="GO" id="GO:0016887">
    <property type="term" value="F:ATP hydrolysis activity"/>
    <property type="evidence" value="ECO:0007669"/>
    <property type="project" value="InterPro"/>
</dbReference>
<sequence length="239" mass="27045">MSFSYKKGQPNVLKNVNLDLKKGSRCLLVGANGAGKSTLLRILAGKHMHRHEQVLVLGQPAFYSTPRTLTHLGSEWRKSVSFAQVGVTVYQMLNAYKTTDVKRQEFLIDLLEIDRNWCTSEVSDGQLRRIQILLGLLQPFDLLLLDEITVDLDCHMRTTLLNFLVKESEKGATIVYATHIFDGLEDWATHIARLSNGVLSMYAPSQVIVPRPNTLVSPLYLTVVEWLREDLRLAAQQKK</sequence>
<proteinExistence type="predicted"/>
<dbReference type="SUPFAM" id="SSF52540">
    <property type="entry name" value="P-loop containing nucleoside triphosphate hydrolases"/>
    <property type="match status" value="1"/>
</dbReference>
<evidence type="ECO:0000259" key="3">
    <source>
        <dbReference type="PROSITE" id="PS50893"/>
    </source>
</evidence>
<evidence type="ECO:0000313" key="4">
    <source>
        <dbReference type="EMBL" id="NDV35677.1"/>
    </source>
</evidence>
<dbReference type="PANTHER" id="PTHR43158:SF2">
    <property type="entry name" value="SKFA PEPTIDE EXPORT ATP-BINDING PROTEIN SKFE"/>
    <property type="match status" value="1"/>
</dbReference>